<dbReference type="GO" id="GO:0055085">
    <property type="term" value="P:transmembrane transport"/>
    <property type="evidence" value="ECO:0007669"/>
    <property type="project" value="InterPro"/>
</dbReference>
<keyword evidence="2" id="KW-0472">Membrane</keyword>
<feature type="domain" description="TonB C-terminal" evidence="3">
    <location>
        <begin position="209"/>
        <end position="268"/>
    </location>
</feature>
<dbReference type="AlphaFoldDB" id="A0A1H8NUI8"/>
<dbReference type="EMBL" id="FODN01000005">
    <property type="protein sequence ID" value="SEO33310.1"/>
    <property type="molecule type" value="Genomic_DNA"/>
</dbReference>
<feature type="region of interest" description="Disordered" evidence="1">
    <location>
        <begin position="128"/>
        <end position="164"/>
    </location>
</feature>
<feature type="compositionally biased region" description="Low complexity" evidence="1">
    <location>
        <begin position="129"/>
        <end position="140"/>
    </location>
</feature>
<reference evidence="5" key="1">
    <citation type="submission" date="2016-10" db="EMBL/GenBank/DDBJ databases">
        <authorList>
            <person name="Varghese N."/>
            <person name="Submissions S."/>
        </authorList>
    </citation>
    <scope>NUCLEOTIDE SEQUENCE [LARGE SCALE GENOMIC DNA]</scope>
    <source>
        <strain evidence="5">CGMCC 1.8704</strain>
    </source>
</reference>
<dbReference type="RefSeq" id="WP_091171697.1">
    <property type="nucleotide sequence ID" value="NZ_CBCSFM010000010.1"/>
</dbReference>
<dbReference type="Pfam" id="PF03544">
    <property type="entry name" value="TonB_C"/>
    <property type="match status" value="1"/>
</dbReference>
<evidence type="ECO:0000259" key="3">
    <source>
        <dbReference type="Pfam" id="PF03544"/>
    </source>
</evidence>
<sequence length="273" mass="29585">MSKLSIYETGWINLVFQDRNKEYGAYQLRQESTKTALTALFMGVLFLSAALSIPVIITYLNPNKGITISIPELTNTVVQLTDIIPNQLEEKKSLPEIKTKSVEVPAKSDQLVNPVIVQASQANQDIAKNTDNTSVTNTSSEGTGTVGINPTSSSGTGTETVTPVDLGNTIVNSVSLDKLPEFPGGINKFYTYVGNNFEKQEIDGSGSIRVYVSFVIERDGSMTDIQVKRDPGYGLGKEAVRVLTSLKTKWAPGMIAGKAVRTAYNLPITVQMN</sequence>
<gene>
    <name evidence="4" type="ORF">SAMN04487942_2468</name>
</gene>
<dbReference type="InterPro" id="IPR037682">
    <property type="entry name" value="TonB_C"/>
</dbReference>
<proteinExistence type="predicted"/>
<accession>A0A1H8NUI8</accession>
<feature type="compositionally biased region" description="Low complexity" evidence="1">
    <location>
        <begin position="150"/>
        <end position="164"/>
    </location>
</feature>
<dbReference type="SUPFAM" id="SSF74653">
    <property type="entry name" value="TolA/TonB C-terminal domain"/>
    <property type="match status" value="1"/>
</dbReference>
<organism evidence="4 5">
    <name type="scientific">Flavobacterium sinopsychrotolerans</name>
    <dbReference type="NCBI Taxonomy" id="604089"/>
    <lineage>
        <taxon>Bacteria</taxon>
        <taxon>Pseudomonadati</taxon>
        <taxon>Bacteroidota</taxon>
        <taxon>Flavobacteriia</taxon>
        <taxon>Flavobacteriales</taxon>
        <taxon>Flavobacteriaceae</taxon>
        <taxon>Flavobacterium</taxon>
    </lineage>
</organism>
<evidence type="ECO:0000256" key="2">
    <source>
        <dbReference type="SAM" id="Phobius"/>
    </source>
</evidence>
<keyword evidence="2" id="KW-1133">Transmembrane helix</keyword>
<dbReference type="STRING" id="604089.SAMN04487942_2468"/>
<keyword evidence="2" id="KW-0812">Transmembrane</keyword>
<dbReference type="Proteomes" id="UP000198657">
    <property type="component" value="Unassembled WGS sequence"/>
</dbReference>
<feature type="transmembrane region" description="Helical" evidence="2">
    <location>
        <begin position="36"/>
        <end position="60"/>
    </location>
</feature>
<dbReference type="Gene3D" id="3.30.1150.10">
    <property type="match status" value="1"/>
</dbReference>
<name>A0A1H8NUI8_9FLAO</name>
<evidence type="ECO:0000256" key="1">
    <source>
        <dbReference type="SAM" id="MobiDB-lite"/>
    </source>
</evidence>
<keyword evidence="5" id="KW-1185">Reference proteome</keyword>
<protein>
    <submittedName>
        <fullName evidence="4">Protein TonB</fullName>
    </submittedName>
</protein>
<evidence type="ECO:0000313" key="4">
    <source>
        <dbReference type="EMBL" id="SEO33310.1"/>
    </source>
</evidence>
<dbReference type="OrthoDB" id="1095452at2"/>
<evidence type="ECO:0000313" key="5">
    <source>
        <dbReference type="Proteomes" id="UP000198657"/>
    </source>
</evidence>